<evidence type="ECO:0000313" key="3">
    <source>
        <dbReference type="Proteomes" id="UP000193922"/>
    </source>
</evidence>
<dbReference type="GO" id="GO:0016239">
    <property type="term" value="P:positive regulation of macroautophagy"/>
    <property type="evidence" value="ECO:0007669"/>
    <property type="project" value="TreeGrafter"/>
</dbReference>
<sequence>MSDTQSFPRLRHIAQPSFRSLPNTPRITQAHRHSIPGAPAYWSRRRSDRRQYAELLLMPRNQSPGTHMASYVSDLYAVPSSDRTKKCLKTKRNDIRAIAKDVGWSIGAAGTARTVLLSPLASILRTTNLDEDDVIDEYLRMDGRMTTGDLRVLDFERIRQAVVLRQTLRLLVRLQHEFPNSNVRENAQALVSMLNGKKYRRRIPMPRPLRAGPSFFYAAGEVEEQGGADDYDSFDDDSDYEGSMPKSVAISSMLASTHGSEQHPWTGDALRALSLETSPGAHADRYWMNQLIQHSCEQWNYSIPHVVQLLAPLPECGVALLETINHVFDKQHSVLSEGEAYYLFAAGAAQVGCYPLVTTIENKIVSTFVTDHCDDDDTMRFDGSNMPGTPRTRHNFEHWISGGLQAASYNVQLLAQFGERMAKRPMDLGANDVRQFVSGYVDAFYDHYAVPGRARGGSGDHLPSATRSTGQRSFSTSVVTGGFPISPAGGDLPRKSVEEQAIRDLMHAIVALAVAHGLGSFASACGITPDLDTPAGTHFGALAGLVPEEPLPGVTPQSTALGFAANGDMPVEIEEPQLPAGLVMQAERNTHEFIDRLSQPSARQFGQASTDQINGQALLPPSLSPPLSTESMMRRISGPDSKHMSYIQKLDYIDPLLRSESQFAAFRQMRDKKLAKYCLAVEDEVPIRRQSSEPLQLSHRHELRWDTLSDALRQRLDMQLDILGDETQKARSITGRALTESLTSAAPVQDTPGIFTVDEKRSAFHHSNSFDSEGGSIEDVVGMSPRDYSQASALPVYTENGNSERLQRNCHIDARRFHDAIWHFTLGQFNIYEELYYYRKYCNDAECKPATPLQLSFPRRSSSHGLTAVEMVMDVDLDADRYTGGQTQQYSHWIKDELKAHIRAVLWNPSGISALSAQPPVATALNLSAEEMVRINLIISLARRQAEIIHAMRAIYEYESPPRS</sequence>
<dbReference type="GO" id="GO:1901031">
    <property type="term" value="P:regulation of response to reactive oxygen species"/>
    <property type="evidence" value="ECO:0007669"/>
    <property type="project" value="InterPro"/>
</dbReference>
<protein>
    <submittedName>
        <fullName evidence="2">Uncharacterized protein</fullName>
    </submittedName>
</protein>
<dbReference type="GO" id="GO:0016684">
    <property type="term" value="F:oxidoreductase activity, acting on peroxide as acceptor"/>
    <property type="evidence" value="ECO:0007669"/>
    <property type="project" value="TreeGrafter"/>
</dbReference>
<dbReference type="GO" id="GO:1904262">
    <property type="term" value="P:negative regulation of TORC1 signaling"/>
    <property type="evidence" value="ECO:0007669"/>
    <property type="project" value="TreeGrafter"/>
</dbReference>
<dbReference type="GO" id="GO:1990253">
    <property type="term" value="P:cellular response to leucine starvation"/>
    <property type="evidence" value="ECO:0007669"/>
    <property type="project" value="TreeGrafter"/>
</dbReference>
<keyword evidence="3" id="KW-1185">Reference proteome</keyword>
<accession>A0A1Y1WKK5</accession>
<proteinExistence type="predicted"/>
<dbReference type="GeneID" id="63806598"/>
<evidence type="ECO:0000313" key="2">
    <source>
        <dbReference type="EMBL" id="ORX73624.1"/>
    </source>
</evidence>
<dbReference type="PANTHER" id="PTHR12474">
    <property type="entry name" value="P53 REGULATED PA26 NUCLEAR PROTEIN SESTRIN"/>
    <property type="match status" value="1"/>
</dbReference>
<dbReference type="GO" id="GO:0005634">
    <property type="term" value="C:nucleus"/>
    <property type="evidence" value="ECO:0007669"/>
    <property type="project" value="InterPro"/>
</dbReference>
<gene>
    <name evidence="2" type="ORF">DL89DRAFT_289371</name>
</gene>
<evidence type="ECO:0000256" key="1">
    <source>
        <dbReference type="SAM" id="MobiDB-lite"/>
    </source>
</evidence>
<organism evidence="2 3">
    <name type="scientific">Linderina pennispora</name>
    <dbReference type="NCBI Taxonomy" id="61395"/>
    <lineage>
        <taxon>Eukaryota</taxon>
        <taxon>Fungi</taxon>
        <taxon>Fungi incertae sedis</taxon>
        <taxon>Zoopagomycota</taxon>
        <taxon>Kickxellomycotina</taxon>
        <taxon>Kickxellomycetes</taxon>
        <taxon>Kickxellales</taxon>
        <taxon>Kickxellaceae</taxon>
        <taxon>Linderina</taxon>
    </lineage>
</organism>
<name>A0A1Y1WKK5_9FUNG</name>
<feature type="region of interest" description="Disordered" evidence="1">
    <location>
        <begin position="455"/>
        <end position="476"/>
    </location>
</feature>
<dbReference type="InterPro" id="IPR006730">
    <property type="entry name" value="Sestrin"/>
</dbReference>
<dbReference type="OrthoDB" id="337464at2759"/>
<dbReference type="Proteomes" id="UP000193922">
    <property type="component" value="Unassembled WGS sequence"/>
</dbReference>
<reference evidence="2 3" key="1">
    <citation type="submission" date="2016-07" db="EMBL/GenBank/DDBJ databases">
        <title>Pervasive Adenine N6-methylation of Active Genes in Fungi.</title>
        <authorList>
            <consortium name="DOE Joint Genome Institute"/>
            <person name="Mondo S.J."/>
            <person name="Dannebaum R.O."/>
            <person name="Kuo R.C."/>
            <person name="Labutti K."/>
            <person name="Haridas S."/>
            <person name="Kuo A."/>
            <person name="Salamov A."/>
            <person name="Ahrendt S.R."/>
            <person name="Lipzen A."/>
            <person name="Sullivan W."/>
            <person name="Andreopoulos W.B."/>
            <person name="Clum A."/>
            <person name="Lindquist E."/>
            <person name="Daum C."/>
            <person name="Ramamoorthy G.K."/>
            <person name="Gryganskyi A."/>
            <person name="Culley D."/>
            <person name="Magnuson J.K."/>
            <person name="James T.Y."/>
            <person name="O'Malley M.A."/>
            <person name="Stajich J.E."/>
            <person name="Spatafora J.W."/>
            <person name="Visel A."/>
            <person name="Grigoriev I.V."/>
        </authorList>
    </citation>
    <scope>NUCLEOTIDE SEQUENCE [LARGE SCALE GENOMIC DNA]</scope>
    <source>
        <strain evidence="2 3">ATCC 12442</strain>
    </source>
</reference>
<dbReference type="PANTHER" id="PTHR12474:SF0">
    <property type="entry name" value="SESTRIN HOMOLOG"/>
    <property type="match status" value="1"/>
</dbReference>
<comment type="caution">
    <text evidence="2">The sequence shown here is derived from an EMBL/GenBank/DDBJ whole genome shotgun (WGS) entry which is preliminary data.</text>
</comment>
<dbReference type="RefSeq" id="XP_040746835.1">
    <property type="nucleotide sequence ID" value="XM_040889950.1"/>
</dbReference>
<dbReference type="GO" id="GO:0070728">
    <property type="term" value="F:L-leucine binding"/>
    <property type="evidence" value="ECO:0007669"/>
    <property type="project" value="TreeGrafter"/>
</dbReference>
<dbReference type="AlphaFoldDB" id="A0A1Y1WKK5"/>
<dbReference type="GO" id="GO:0071233">
    <property type="term" value="P:cellular response to L-leucine"/>
    <property type="evidence" value="ECO:0007669"/>
    <property type="project" value="TreeGrafter"/>
</dbReference>
<dbReference type="EMBL" id="MCFD01000001">
    <property type="protein sequence ID" value="ORX73624.1"/>
    <property type="molecule type" value="Genomic_DNA"/>
</dbReference>
<feature type="compositionally biased region" description="Polar residues" evidence="1">
    <location>
        <begin position="465"/>
        <end position="476"/>
    </location>
</feature>